<reference evidence="1" key="1">
    <citation type="submission" date="2018-10" db="EMBL/GenBank/DDBJ databases">
        <title>Hidden diversity of soil giant viruses.</title>
        <authorList>
            <person name="Schulz F."/>
            <person name="Alteio L."/>
            <person name="Goudeau D."/>
            <person name="Ryan E.M."/>
            <person name="Malmstrom R.R."/>
            <person name="Blanchard J."/>
            <person name="Woyke T."/>
        </authorList>
    </citation>
    <scope>NUCLEOTIDE SEQUENCE</scope>
    <source>
        <strain evidence="1">FNV1</strain>
    </source>
</reference>
<dbReference type="EMBL" id="MK072186">
    <property type="protein sequence ID" value="AYV79805.1"/>
    <property type="molecule type" value="Genomic_DNA"/>
</dbReference>
<name>A0A3G4ZY08_9VIRU</name>
<sequence>MEAKINEFICLVQKRNEHKCIDYINKYNDFYDAEFDNCFKASVLQTVCANELDQVAITLIDKKCNLTHQDISGFTPIMYASCYGLQNVVTHMIDNLADTATRKTNNGTSEMMYLCQGRDVNNIIKMIDRGYDIYYENDSNGENESLWIRAIIWEIKGVVEKLIDIDIFFADKFNTKYRHKKDEFTKYRHRRDEFYINILKYCSDKRDVYKHTIIATMNDASPTNALYQSFHTTYAVQLVDIICDFILLPI</sequence>
<organism evidence="1">
    <name type="scientific">Faunusvirus sp</name>
    <dbReference type="NCBI Taxonomy" id="2487766"/>
    <lineage>
        <taxon>Viruses</taxon>
        <taxon>Varidnaviria</taxon>
        <taxon>Bamfordvirae</taxon>
        <taxon>Nucleocytoviricota</taxon>
        <taxon>Megaviricetes</taxon>
        <taxon>Imitervirales</taxon>
        <taxon>Mimiviridae</taxon>
    </lineage>
</organism>
<evidence type="ECO:0000313" key="1">
    <source>
        <dbReference type="EMBL" id="AYV79805.1"/>
    </source>
</evidence>
<dbReference type="InterPro" id="IPR036770">
    <property type="entry name" value="Ankyrin_rpt-contain_sf"/>
</dbReference>
<dbReference type="Gene3D" id="1.25.40.20">
    <property type="entry name" value="Ankyrin repeat-containing domain"/>
    <property type="match status" value="1"/>
</dbReference>
<dbReference type="SUPFAM" id="SSF48403">
    <property type="entry name" value="Ankyrin repeat"/>
    <property type="match status" value="1"/>
</dbReference>
<protein>
    <submittedName>
        <fullName evidence="1">Uncharacterized protein</fullName>
    </submittedName>
</protein>
<gene>
    <name evidence="1" type="ORF">Faunusvirus55_3</name>
</gene>
<accession>A0A3G4ZY08</accession>
<proteinExistence type="predicted"/>